<sequence>MSDLTSTIERYLDIWNEPDATRRAEKIRDVWAANATYTDPLVSVSGHEAINALIGAAREQFTGMTFALAGPVDAHHSVARFTWNLAPAGAAEPVVVGFDVVRVDDDGRLSAVYGFLDRVPTDS</sequence>
<protein>
    <submittedName>
        <fullName evidence="2">Isomerase</fullName>
    </submittedName>
    <submittedName>
        <fullName evidence="3">SnoaL-like protein</fullName>
    </submittedName>
</protein>
<evidence type="ECO:0000313" key="2">
    <source>
        <dbReference type="EMBL" id="GIM88125.1"/>
    </source>
</evidence>
<dbReference type="InterPro" id="IPR032710">
    <property type="entry name" value="NTF2-like_dom_sf"/>
</dbReference>
<feature type="domain" description="SnoaL-like" evidence="1">
    <location>
        <begin position="8"/>
        <end position="110"/>
    </location>
</feature>
<dbReference type="Pfam" id="PF12680">
    <property type="entry name" value="SnoaL_2"/>
    <property type="match status" value="1"/>
</dbReference>
<organism evidence="3 4">
    <name type="scientific">Salinispora arenicola</name>
    <dbReference type="NCBI Taxonomy" id="168697"/>
    <lineage>
        <taxon>Bacteria</taxon>
        <taxon>Bacillati</taxon>
        <taxon>Actinomycetota</taxon>
        <taxon>Actinomycetes</taxon>
        <taxon>Micromonosporales</taxon>
        <taxon>Micromonosporaceae</taxon>
        <taxon>Salinispora</taxon>
    </lineage>
</organism>
<dbReference type="EMBL" id="BOQM01000063">
    <property type="protein sequence ID" value="GIM88125.1"/>
    <property type="molecule type" value="Genomic_DNA"/>
</dbReference>
<dbReference type="AlphaFoldDB" id="A0A542XSV0"/>
<comment type="caution">
    <text evidence="3">The sequence shown here is derived from an EMBL/GenBank/DDBJ whole genome shotgun (WGS) entry which is preliminary data.</text>
</comment>
<dbReference type="EMBL" id="VFOL01000001">
    <property type="protein sequence ID" value="TQL38921.1"/>
    <property type="molecule type" value="Genomic_DNA"/>
</dbReference>
<dbReference type="Proteomes" id="UP000677457">
    <property type="component" value="Unassembled WGS sequence"/>
</dbReference>
<evidence type="ECO:0000259" key="1">
    <source>
        <dbReference type="Pfam" id="PF12680"/>
    </source>
</evidence>
<dbReference type="InterPro" id="IPR037401">
    <property type="entry name" value="SnoaL-like"/>
</dbReference>
<keyword evidence="5" id="KW-1185">Reference proteome</keyword>
<reference evidence="2 5" key="2">
    <citation type="submission" date="2021-03" db="EMBL/GenBank/DDBJ databases">
        <title>Whole genome shotgun sequence of Salinispora arenicola NBRC 105043.</title>
        <authorList>
            <person name="Komaki H."/>
            <person name="Tamura T."/>
        </authorList>
    </citation>
    <scope>NUCLEOTIDE SEQUENCE [LARGE SCALE GENOMIC DNA]</scope>
    <source>
        <strain evidence="2 5">NBRC 105043</strain>
    </source>
</reference>
<reference evidence="3 4" key="1">
    <citation type="submission" date="2019-06" db="EMBL/GenBank/DDBJ databases">
        <title>Sequencing the genomes of 1000 actinobacteria strains.</title>
        <authorList>
            <person name="Klenk H.-P."/>
        </authorList>
    </citation>
    <scope>NUCLEOTIDE SEQUENCE [LARGE SCALE GENOMIC DNA]</scope>
    <source>
        <strain evidence="3 4">DSM 44819</strain>
    </source>
</reference>
<dbReference type="RefSeq" id="WP_016812157.1">
    <property type="nucleotide sequence ID" value="NZ_BOQM01000063.1"/>
</dbReference>
<evidence type="ECO:0000313" key="5">
    <source>
        <dbReference type="Proteomes" id="UP000677457"/>
    </source>
</evidence>
<dbReference type="SUPFAM" id="SSF54427">
    <property type="entry name" value="NTF2-like"/>
    <property type="match status" value="1"/>
</dbReference>
<dbReference type="GeneID" id="93773297"/>
<name>A0A542XSV0_SALAC</name>
<dbReference type="Gene3D" id="3.10.450.50">
    <property type="match status" value="1"/>
</dbReference>
<dbReference type="Proteomes" id="UP000315983">
    <property type="component" value="Unassembled WGS sequence"/>
</dbReference>
<keyword evidence="2" id="KW-0413">Isomerase</keyword>
<gene>
    <name evidence="3" type="ORF">FB564_4139</name>
    <name evidence="2" type="ORF">Sar04_48610</name>
</gene>
<proteinExistence type="predicted"/>
<dbReference type="GO" id="GO:0016853">
    <property type="term" value="F:isomerase activity"/>
    <property type="evidence" value="ECO:0007669"/>
    <property type="project" value="UniProtKB-KW"/>
</dbReference>
<evidence type="ECO:0000313" key="3">
    <source>
        <dbReference type="EMBL" id="TQL38921.1"/>
    </source>
</evidence>
<evidence type="ECO:0000313" key="4">
    <source>
        <dbReference type="Proteomes" id="UP000315983"/>
    </source>
</evidence>
<accession>A0A542XSV0</accession>